<feature type="compositionally biased region" description="Basic and acidic residues" evidence="1">
    <location>
        <begin position="1"/>
        <end position="24"/>
    </location>
</feature>
<evidence type="ECO:0000313" key="5">
    <source>
        <dbReference type="Proteomes" id="UP000051751"/>
    </source>
</evidence>
<dbReference type="PATRIC" id="fig|81857.3.peg.1127"/>
<dbReference type="AlphaFoldDB" id="A0A0R2FJU7"/>
<sequence length="50" mass="5724">MMAQKLSKEQKKAMIQKAEEDRAKNPKKKDGKSGFETIDAEAEKLQNEDK</sequence>
<feature type="compositionally biased region" description="Basic and acidic residues" evidence="1">
    <location>
        <begin position="41"/>
        <end position="50"/>
    </location>
</feature>
<proteinExistence type="predicted"/>
<dbReference type="EMBL" id="JQAZ01000002">
    <property type="protein sequence ID" value="KRN32677.1"/>
    <property type="molecule type" value="Genomic_DNA"/>
</dbReference>
<name>A0A0R2FJU7_9LACO</name>
<evidence type="ECO:0000313" key="3">
    <source>
        <dbReference type="EMBL" id="KRN32677.1"/>
    </source>
</evidence>
<keyword evidence="4" id="KW-1185">Reference proteome</keyword>
<dbReference type="Proteomes" id="UP000051645">
    <property type="component" value="Unassembled WGS sequence"/>
</dbReference>
<gene>
    <name evidence="2" type="ORF">IV38_GL001121</name>
    <name evidence="3" type="ORF">IV40_GL000732</name>
</gene>
<feature type="region of interest" description="Disordered" evidence="1">
    <location>
        <begin position="1"/>
        <end position="50"/>
    </location>
</feature>
<reference evidence="4 5" key="1">
    <citation type="journal article" date="2015" name="Genome Announc.">
        <title>Expanding the biotechnology potential of lactobacilli through comparative genomics of 213 strains and associated genera.</title>
        <authorList>
            <person name="Sun Z."/>
            <person name="Harris H.M."/>
            <person name="McCann A."/>
            <person name="Guo C."/>
            <person name="Argimon S."/>
            <person name="Zhang W."/>
            <person name="Yang X."/>
            <person name="Jeffery I.B."/>
            <person name="Cooney J.C."/>
            <person name="Kagawa T.F."/>
            <person name="Liu W."/>
            <person name="Song Y."/>
            <person name="Salvetti E."/>
            <person name="Wrobel A."/>
            <person name="Rasinkangas P."/>
            <person name="Parkhill J."/>
            <person name="Rea M.C."/>
            <person name="O'Sullivan O."/>
            <person name="Ritari J."/>
            <person name="Douillard F.P."/>
            <person name="Paul Ross R."/>
            <person name="Yang R."/>
            <person name="Briner A.E."/>
            <person name="Felis G.E."/>
            <person name="de Vos W.M."/>
            <person name="Barrangou R."/>
            <person name="Klaenhammer T.R."/>
            <person name="Caufield P.W."/>
            <person name="Cui Y."/>
            <person name="Zhang H."/>
            <person name="O'Toole P.W."/>
        </authorList>
    </citation>
    <scope>NUCLEOTIDE SEQUENCE [LARGE SCALE GENOMIC DNA]</scope>
    <source>
        <strain evidence="2 5">ATCC BAA-66</strain>
        <strain evidence="3 4">DSM 13344</strain>
    </source>
</reference>
<evidence type="ECO:0000313" key="2">
    <source>
        <dbReference type="EMBL" id="KRN28913.1"/>
    </source>
</evidence>
<dbReference type="Proteomes" id="UP000051751">
    <property type="component" value="Unassembled WGS sequence"/>
</dbReference>
<accession>A0A0R2FJU7</accession>
<comment type="caution">
    <text evidence="2">The sequence shown here is derived from an EMBL/GenBank/DDBJ whole genome shotgun (WGS) entry which is preliminary data.</text>
</comment>
<evidence type="ECO:0000313" key="4">
    <source>
        <dbReference type="Proteomes" id="UP000051645"/>
    </source>
</evidence>
<organism evidence="2 5">
    <name type="scientific">Lactobacillus selangorensis</name>
    <dbReference type="NCBI Taxonomy" id="81857"/>
    <lineage>
        <taxon>Bacteria</taxon>
        <taxon>Bacillati</taxon>
        <taxon>Bacillota</taxon>
        <taxon>Bacilli</taxon>
        <taxon>Lactobacillales</taxon>
        <taxon>Lactobacillaceae</taxon>
        <taxon>Lactobacillus</taxon>
    </lineage>
</organism>
<protein>
    <submittedName>
        <fullName evidence="2">Uncharacterized protein</fullName>
    </submittedName>
</protein>
<dbReference type="EMBL" id="JQAT01000002">
    <property type="protein sequence ID" value="KRN28913.1"/>
    <property type="molecule type" value="Genomic_DNA"/>
</dbReference>
<evidence type="ECO:0000256" key="1">
    <source>
        <dbReference type="SAM" id="MobiDB-lite"/>
    </source>
</evidence>